<dbReference type="AlphaFoldDB" id="A0A6J6CXX9"/>
<accession>A0A6J6CXX9</accession>
<gene>
    <name evidence="1" type="ORF">UFOPK1509_00623</name>
</gene>
<protein>
    <submittedName>
        <fullName evidence="1">Unannotated protein</fullName>
    </submittedName>
</protein>
<reference evidence="1" key="1">
    <citation type="submission" date="2020-05" db="EMBL/GenBank/DDBJ databases">
        <authorList>
            <person name="Chiriac C."/>
            <person name="Salcher M."/>
            <person name="Ghai R."/>
            <person name="Kavagutti S V."/>
        </authorList>
    </citation>
    <scope>NUCLEOTIDE SEQUENCE</scope>
</reference>
<proteinExistence type="predicted"/>
<organism evidence="1">
    <name type="scientific">freshwater metagenome</name>
    <dbReference type="NCBI Taxonomy" id="449393"/>
    <lineage>
        <taxon>unclassified sequences</taxon>
        <taxon>metagenomes</taxon>
        <taxon>ecological metagenomes</taxon>
    </lineage>
</organism>
<name>A0A6J6CXX9_9ZZZZ</name>
<evidence type="ECO:0000313" key="1">
    <source>
        <dbReference type="EMBL" id="CAB4556440.1"/>
    </source>
</evidence>
<dbReference type="EMBL" id="CAEZSY010000084">
    <property type="protein sequence ID" value="CAB4556440.1"/>
    <property type="molecule type" value="Genomic_DNA"/>
</dbReference>
<sequence length="55" mass="5630">MITSLAPASINASTALVIVPAVSIMSSITTQVIPFTSPTTLPVVDSFGIRGSRVL</sequence>